<sequence>MMSRQRARAHNHSFTGDGKDINLEKHPRSVLQKQCIRYLGLMAREAYEMIVKDGRLIYKQGVTLINSTEEAKSIFVLRKRNSLNKRRRQKLETSRLNYHQRLMTVMRKK</sequence>
<name>A0A8T2BB06_ARASU</name>
<keyword evidence="4" id="KW-0539">Nucleus</keyword>
<protein>
    <submittedName>
        <fullName evidence="6">Uncharacterized protein</fullName>
    </submittedName>
</protein>
<dbReference type="PANTHER" id="PTHR31250">
    <property type="entry name" value="IQ DOMAIN-CONTAINING PROTEIN IQM3"/>
    <property type="match status" value="1"/>
</dbReference>
<feature type="compositionally biased region" description="Basic residues" evidence="5">
    <location>
        <begin position="1"/>
        <end position="11"/>
    </location>
</feature>
<comment type="subcellular location">
    <subcellularLocation>
        <location evidence="2">Cytoplasm</location>
    </subcellularLocation>
    <subcellularLocation>
        <location evidence="1">Nucleus</location>
    </subcellularLocation>
</comment>
<evidence type="ECO:0000256" key="3">
    <source>
        <dbReference type="ARBA" id="ARBA00022490"/>
    </source>
</evidence>
<keyword evidence="3" id="KW-0963">Cytoplasm</keyword>
<evidence type="ECO:0000313" key="7">
    <source>
        <dbReference type="Proteomes" id="UP000694251"/>
    </source>
</evidence>
<dbReference type="PANTHER" id="PTHR31250:SF57">
    <property type="entry name" value="IQ DOMAIN-CONTAINING PROTEIN IQM1"/>
    <property type="match status" value="1"/>
</dbReference>
<comment type="caution">
    <text evidence="6">The sequence shown here is derived from an EMBL/GenBank/DDBJ whole genome shotgun (WGS) entry which is preliminary data.</text>
</comment>
<evidence type="ECO:0000256" key="4">
    <source>
        <dbReference type="ARBA" id="ARBA00023242"/>
    </source>
</evidence>
<dbReference type="EMBL" id="JAEFBJ010000008">
    <property type="protein sequence ID" value="KAG7583955.1"/>
    <property type="molecule type" value="Genomic_DNA"/>
</dbReference>
<proteinExistence type="predicted"/>
<feature type="region of interest" description="Disordered" evidence="5">
    <location>
        <begin position="1"/>
        <end position="22"/>
    </location>
</feature>
<reference evidence="6 7" key="1">
    <citation type="submission" date="2020-12" db="EMBL/GenBank/DDBJ databases">
        <title>Concerted genomic and epigenomic changes stabilize Arabidopsis allopolyploids.</title>
        <authorList>
            <person name="Chen Z."/>
        </authorList>
    </citation>
    <scope>NUCLEOTIDE SEQUENCE [LARGE SCALE GENOMIC DNA]</scope>
    <source>
        <strain evidence="6">As9502</strain>
        <tissue evidence="6">Leaf</tissue>
    </source>
</reference>
<gene>
    <name evidence="6" type="ORF">ISN44_As08g034530</name>
</gene>
<evidence type="ECO:0000313" key="6">
    <source>
        <dbReference type="EMBL" id="KAG7583955.1"/>
    </source>
</evidence>
<dbReference type="GO" id="GO:0005737">
    <property type="term" value="C:cytoplasm"/>
    <property type="evidence" value="ECO:0007669"/>
    <property type="project" value="UniProtKB-SubCell"/>
</dbReference>
<accession>A0A8T2BB06</accession>
<evidence type="ECO:0000256" key="2">
    <source>
        <dbReference type="ARBA" id="ARBA00004496"/>
    </source>
</evidence>
<dbReference type="GO" id="GO:0005634">
    <property type="term" value="C:nucleus"/>
    <property type="evidence" value="ECO:0007669"/>
    <property type="project" value="UniProtKB-SubCell"/>
</dbReference>
<evidence type="ECO:0000256" key="5">
    <source>
        <dbReference type="SAM" id="MobiDB-lite"/>
    </source>
</evidence>
<organism evidence="6 7">
    <name type="scientific">Arabidopsis suecica</name>
    <name type="common">Swedish thale-cress</name>
    <name type="synonym">Cardaminopsis suecica</name>
    <dbReference type="NCBI Taxonomy" id="45249"/>
    <lineage>
        <taxon>Eukaryota</taxon>
        <taxon>Viridiplantae</taxon>
        <taxon>Streptophyta</taxon>
        <taxon>Embryophyta</taxon>
        <taxon>Tracheophyta</taxon>
        <taxon>Spermatophyta</taxon>
        <taxon>Magnoliopsida</taxon>
        <taxon>eudicotyledons</taxon>
        <taxon>Gunneridae</taxon>
        <taxon>Pentapetalae</taxon>
        <taxon>rosids</taxon>
        <taxon>malvids</taxon>
        <taxon>Brassicales</taxon>
        <taxon>Brassicaceae</taxon>
        <taxon>Camelineae</taxon>
        <taxon>Arabidopsis</taxon>
    </lineage>
</organism>
<dbReference type="Proteomes" id="UP000694251">
    <property type="component" value="Chromosome 8"/>
</dbReference>
<dbReference type="AlphaFoldDB" id="A0A8T2BB06"/>
<dbReference type="InterPro" id="IPR044159">
    <property type="entry name" value="IQM"/>
</dbReference>
<dbReference type="OrthoDB" id="7344096at2759"/>
<evidence type="ECO:0000256" key="1">
    <source>
        <dbReference type="ARBA" id="ARBA00004123"/>
    </source>
</evidence>
<keyword evidence="7" id="KW-1185">Reference proteome</keyword>